<evidence type="ECO:0000256" key="7">
    <source>
        <dbReference type="PIRSR" id="PIRSR000216-1"/>
    </source>
</evidence>
<keyword evidence="4 7" id="KW-0408">Iron</keyword>
<dbReference type="GeneID" id="78371745"/>
<keyword evidence="5 7" id="KW-0411">Iron-sulfur</keyword>
<dbReference type="EMBL" id="JXUW01000003">
    <property type="protein sequence ID" value="KJE77675.1"/>
    <property type="molecule type" value="Genomic_DNA"/>
</dbReference>
<protein>
    <submittedName>
        <fullName evidence="8">NADH-quinone oxidoreductase subunit E</fullName>
        <ecNumber evidence="8">1.6.99.5</ecNumber>
    </submittedName>
</protein>
<evidence type="ECO:0000256" key="2">
    <source>
        <dbReference type="ARBA" id="ARBA00022714"/>
    </source>
</evidence>
<dbReference type="Gene3D" id="3.40.30.10">
    <property type="entry name" value="Glutaredoxin"/>
    <property type="match status" value="1"/>
</dbReference>
<proteinExistence type="inferred from homology"/>
<evidence type="ECO:0000256" key="1">
    <source>
        <dbReference type="ARBA" id="ARBA00010643"/>
    </source>
</evidence>
<dbReference type="GO" id="GO:0003954">
    <property type="term" value="F:NADH dehydrogenase activity"/>
    <property type="evidence" value="ECO:0007669"/>
    <property type="project" value="TreeGrafter"/>
</dbReference>
<dbReference type="Pfam" id="PF01257">
    <property type="entry name" value="2Fe-2S_thioredx"/>
    <property type="match status" value="1"/>
</dbReference>
<dbReference type="PANTHER" id="PTHR10371">
    <property type="entry name" value="NADH DEHYDROGENASE UBIQUINONE FLAVOPROTEIN 2, MITOCHONDRIAL"/>
    <property type="match status" value="1"/>
</dbReference>
<keyword evidence="9" id="KW-1185">Reference proteome</keyword>
<comment type="cofactor">
    <cofactor evidence="7">
        <name>[2Fe-2S] cluster</name>
        <dbReference type="ChEBI" id="CHEBI:190135"/>
    </cofactor>
    <text evidence="7">Binds 1 [2Fe-2S] cluster.</text>
</comment>
<evidence type="ECO:0000313" key="9">
    <source>
        <dbReference type="Proteomes" id="UP000032336"/>
    </source>
</evidence>
<dbReference type="InterPro" id="IPR002023">
    <property type="entry name" value="NuoE-like"/>
</dbReference>
<sequence>MARFSDEMLSRAEELVALYPDPRSATIPLCHLAQEQDGYVTNEAMAHIAELVGSTAAEVQGTASFYDMLKLEPVGRYVIGVCTNIACMLRGAYELLEDAEEILDLPVGATTQDRLFTLEEVECIAHCDQAPAAQVNYRYFGPLDRQSFESLVSKLRNGELNEEVPPHGTLIRIRRQAPAVIPMEEIDRNRAGEAE</sequence>
<gene>
    <name evidence="8" type="primary">nuoE</name>
    <name evidence="8" type="ORF">FEAC_04190</name>
</gene>
<evidence type="ECO:0000256" key="6">
    <source>
        <dbReference type="ARBA" id="ARBA00034078"/>
    </source>
</evidence>
<evidence type="ECO:0000256" key="3">
    <source>
        <dbReference type="ARBA" id="ARBA00022723"/>
    </source>
</evidence>
<dbReference type="eggNOG" id="COG1905">
    <property type="taxonomic scope" value="Bacteria"/>
</dbReference>
<name>A0A0D8FWK8_9ACTN</name>
<reference evidence="8 9" key="1">
    <citation type="submission" date="2015-01" db="EMBL/GenBank/DDBJ databases">
        <title>Draft genome of the acidophilic iron oxidizer Ferrimicrobium acidiphilum strain T23.</title>
        <authorList>
            <person name="Poehlein A."/>
            <person name="Eisen S."/>
            <person name="Schloemann M."/>
            <person name="Johnson B.D."/>
            <person name="Daniel R."/>
            <person name="Muehling M."/>
        </authorList>
    </citation>
    <scope>NUCLEOTIDE SEQUENCE [LARGE SCALE GENOMIC DNA]</scope>
    <source>
        <strain evidence="8 9">T23</strain>
    </source>
</reference>
<comment type="cofactor">
    <cofactor evidence="6">
        <name>[2Fe-2S] cluster</name>
        <dbReference type="ChEBI" id="CHEBI:190135"/>
    </cofactor>
</comment>
<dbReference type="GO" id="GO:0046872">
    <property type="term" value="F:metal ion binding"/>
    <property type="evidence" value="ECO:0007669"/>
    <property type="project" value="UniProtKB-KW"/>
</dbReference>
<dbReference type="InterPro" id="IPR036249">
    <property type="entry name" value="Thioredoxin-like_sf"/>
</dbReference>
<dbReference type="RefSeq" id="WP_052565268.1">
    <property type="nucleotide sequence ID" value="NZ_JQKF01000009.1"/>
</dbReference>
<dbReference type="STRING" id="1121877.FEAC_04190"/>
<dbReference type="EC" id="1.6.99.5" evidence="8"/>
<feature type="binding site" evidence="7">
    <location>
        <position position="123"/>
    </location>
    <ligand>
        <name>[2Fe-2S] cluster</name>
        <dbReference type="ChEBI" id="CHEBI:190135"/>
    </ligand>
</feature>
<feature type="binding site" evidence="7">
    <location>
        <position position="82"/>
    </location>
    <ligand>
        <name>[2Fe-2S] cluster</name>
        <dbReference type="ChEBI" id="CHEBI:190135"/>
    </ligand>
</feature>
<accession>A0A0D8FWK8</accession>
<dbReference type="Gene3D" id="1.10.10.1590">
    <property type="entry name" value="NADH-quinone oxidoreductase subunit E"/>
    <property type="match status" value="1"/>
</dbReference>
<dbReference type="PIRSF" id="PIRSF000216">
    <property type="entry name" value="NADH_DH_24kDa"/>
    <property type="match status" value="1"/>
</dbReference>
<feature type="binding site" evidence="7">
    <location>
        <position position="87"/>
    </location>
    <ligand>
        <name>[2Fe-2S] cluster</name>
        <dbReference type="ChEBI" id="CHEBI:190135"/>
    </ligand>
</feature>
<dbReference type="CDD" id="cd03064">
    <property type="entry name" value="TRX_Fd_NuoE"/>
    <property type="match status" value="1"/>
</dbReference>
<dbReference type="SUPFAM" id="SSF52833">
    <property type="entry name" value="Thioredoxin-like"/>
    <property type="match status" value="1"/>
</dbReference>
<dbReference type="FunFam" id="1.10.10.1590:FF:000001">
    <property type="entry name" value="NADH-quinone oxidoreductase subunit E"/>
    <property type="match status" value="1"/>
</dbReference>
<dbReference type="InterPro" id="IPR041921">
    <property type="entry name" value="NuoE_N"/>
</dbReference>
<keyword evidence="3 7" id="KW-0479">Metal-binding</keyword>
<dbReference type="PANTHER" id="PTHR10371:SF3">
    <property type="entry name" value="NADH DEHYDROGENASE [UBIQUINONE] FLAVOPROTEIN 2, MITOCHONDRIAL"/>
    <property type="match status" value="1"/>
</dbReference>
<dbReference type="InterPro" id="IPR042128">
    <property type="entry name" value="NuoE_dom"/>
</dbReference>
<comment type="similarity">
    <text evidence="1">Belongs to the complex I 24 kDa subunit family.</text>
</comment>
<keyword evidence="8" id="KW-0560">Oxidoreductase</keyword>
<evidence type="ECO:0000313" key="8">
    <source>
        <dbReference type="EMBL" id="KJE77675.1"/>
    </source>
</evidence>
<organism evidence="8 9">
    <name type="scientific">Ferrimicrobium acidiphilum DSM 19497</name>
    <dbReference type="NCBI Taxonomy" id="1121877"/>
    <lineage>
        <taxon>Bacteria</taxon>
        <taxon>Bacillati</taxon>
        <taxon>Actinomycetota</taxon>
        <taxon>Acidimicrobiia</taxon>
        <taxon>Acidimicrobiales</taxon>
        <taxon>Acidimicrobiaceae</taxon>
        <taxon>Ferrimicrobium</taxon>
    </lineage>
</organism>
<dbReference type="GO" id="GO:0051537">
    <property type="term" value="F:2 iron, 2 sulfur cluster binding"/>
    <property type="evidence" value="ECO:0007669"/>
    <property type="project" value="UniProtKB-KW"/>
</dbReference>
<dbReference type="Proteomes" id="UP000032336">
    <property type="component" value="Unassembled WGS sequence"/>
</dbReference>
<evidence type="ECO:0000256" key="5">
    <source>
        <dbReference type="ARBA" id="ARBA00023014"/>
    </source>
</evidence>
<feature type="binding site" evidence="7">
    <location>
        <position position="127"/>
    </location>
    <ligand>
        <name>[2Fe-2S] cluster</name>
        <dbReference type="ChEBI" id="CHEBI:190135"/>
    </ligand>
</feature>
<keyword evidence="2 7" id="KW-0001">2Fe-2S</keyword>
<evidence type="ECO:0000256" key="4">
    <source>
        <dbReference type="ARBA" id="ARBA00023004"/>
    </source>
</evidence>
<comment type="caution">
    <text evidence="8">The sequence shown here is derived from an EMBL/GenBank/DDBJ whole genome shotgun (WGS) entry which is preliminary data.</text>
</comment>
<dbReference type="AlphaFoldDB" id="A0A0D8FWK8"/>